<dbReference type="RefSeq" id="WP_062837456.1">
    <property type="nucleotide sequence ID" value="NZ_BCNV01000007.1"/>
</dbReference>
<keyword evidence="2" id="KW-0560">Oxidoreductase</keyword>
<dbReference type="Gene3D" id="3.10.180.10">
    <property type="entry name" value="2,3-Dihydroxybiphenyl 1,2-Dioxygenase, domain 1"/>
    <property type="match status" value="1"/>
</dbReference>
<feature type="domain" description="VOC" evidence="1">
    <location>
        <begin position="5"/>
        <end position="125"/>
    </location>
</feature>
<comment type="caution">
    <text evidence="2">The sequence shown here is derived from an EMBL/GenBank/DDBJ whole genome shotgun (WGS) entry which is preliminary data.</text>
</comment>
<dbReference type="PANTHER" id="PTHR21366:SF14">
    <property type="entry name" value="GLYOXALASE DOMAIN-CONTAINING PROTEIN 5"/>
    <property type="match status" value="1"/>
</dbReference>
<dbReference type="SUPFAM" id="SSF54593">
    <property type="entry name" value="Glyoxalase/Bleomycin resistance protein/Dihydroxybiphenyl dioxygenase"/>
    <property type="match status" value="1"/>
</dbReference>
<name>A0A100VSP8_PAEAM</name>
<gene>
    <name evidence="2" type="ORF">PAHA3_5215</name>
</gene>
<dbReference type="InterPro" id="IPR004360">
    <property type="entry name" value="Glyas_Fos-R_dOase_dom"/>
</dbReference>
<proteinExistence type="predicted"/>
<dbReference type="InterPro" id="IPR037523">
    <property type="entry name" value="VOC_core"/>
</dbReference>
<dbReference type="InterPro" id="IPR050383">
    <property type="entry name" value="GlyoxalaseI/FosfomycinResist"/>
</dbReference>
<dbReference type="EMBL" id="BCNV01000007">
    <property type="protein sequence ID" value="GAS85094.1"/>
    <property type="molecule type" value="Genomic_DNA"/>
</dbReference>
<dbReference type="AlphaFoldDB" id="A0A100VSP8"/>
<dbReference type="GO" id="GO:0051213">
    <property type="term" value="F:dioxygenase activity"/>
    <property type="evidence" value="ECO:0007669"/>
    <property type="project" value="UniProtKB-KW"/>
</dbReference>
<protein>
    <submittedName>
        <fullName evidence="2">Ring-cleaving dioxygenase</fullName>
    </submittedName>
</protein>
<dbReference type="InterPro" id="IPR029068">
    <property type="entry name" value="Glyas_Bleomycin-R_OHBP_Dase"/>
</dbReference>
<dbReference type="Pfam" id="PF00903">
    <property type="entry name" value="Glyoxalase"/>
    <property type="match status" value="1"/>
</dbReference>
<accession>A0A100VSP8</accession>
<dbReference type="PANTHER" id="PTHR21366">
    <property type="entry name" value="GLYOXALASE FAMILY PROTEIN"/>
    <property type="match status" value="1"/>
</dbReference>
<reference evidence="2 3" key="1">
    <citation type="journal article" date="2016" name="Genome Announc.">
        <title>Draft Genome Sequence of Paenibacillus amylolyticus Heshi-A3, Isolated from Fermented Rice Bran in a Japanese Fermented Seafood Dish.</title>
        <authorList>
            <person name="Akuzawa S."/>
            <person name="Nagaoka J."/>
            <person name="Kanekatsu M."/>
            <person name="Kubota E."/>
            <person name="Ohtake R."/>
            <person name="Suzuki T."/>
            <person name="Kanesaki Y."/>
        </authorList>
    </citation>
    <scope>NUCLEOTIDE SEQUENCE [LARGE SCALE GENOMIC DNA]</scope>
    <source>
        <strain evidence="2 3">Heshi-A3</strain>
    </source>
</reference>
<sequence length="128" mass="14433">MQIERLDHLVLTVENLEATLSFYTNILGMKVVEFGQGRKALQFRQQKINLHERGKEFEPKAHTPTPGSADLCFLVSTPLEEVILHLSQHHTKIEEGPVERTGALGPIRSVYIRDPDGNLIELSNALYS</sequence>
<organism evidence="2 3">
    <name type="scientific">Paenibacillus amylolyticus</name>
    <dbReference type="NCBI Taxonomy" id="1451"/>
    <lineage>
        <taxon>Bacteria</taxon>
        <taxon>Bacillati</taxon>
        <taxon>Bacillota</taxon>
        <taxon>Bacilli</taxon>
        <taxon>Bacillales</taxon>
        <taxon>Paenibacillaceae</taxon>
        <taxon>Paenibacillus</taxon>
    </lineage>
</organism>
<keyword evidence="2" id="KW-0223">Dioxygenase</keyword>
<evidence type="ECO:0000313" key="2">
    <source>
        <dbReference type="EMBL" id="GAS85094.1"/>
    </source>
</evidence>
<reference evidence="3" key="2">
    <citation type="submission" date="2016-01" db="EMBL/GenBank/DDBJ databases">
        <title>Draft Genome Sequence of Paenibacillus amylolyticus Heshi-A3 that Was Isolated from Fermented Rice Bran with Aging Salted Mackerel, Which Was Named Heshiko as Traditional Fermented Seafood in Japan.</title>
        <authorList>
            <person name="Akuzawa S."/>
            <person name="Nakagawa J."/>
            <person name="Kanekatsu T."/>
            <person name="Kubota E."/>
            <person name="Ohtake R."/>
            <person name="Suzuki T."/>
            <person name="Kanesaki Y."/>
        </authorList>
    </citation>
    <scope>NUCLEOTIDE SEQUENCE [LARGE SCALE GENOMIC DNA]</scope>
    <source>
        <strain evidence="3">Heshi-A3</strain>
    </source>
</reference>
<dbReference type="Proteomes" id="UP000069697">
    <property type="component" value="Unassembled WGS sequence"/>
</dbReference>
<dbReference type="CDD" id="cd07253">
    <property type="entry name" value="GLOD5"/>
    <property type="match status" value="1"/>
</dbReference>
<evidence type="ECO:0000313" key="3">
    <source>
        <dbReference type="Proteomes" id="UP000069697"/>
    </source>
</evidence>
<evidence type="ECO:0000259" key="1">
    <source>
        <dbReference type="PROSITE" id="PS51819"/>
    </source>
</evidence>
<dbReference type="PROSITE" id="PS51819">
    <property type="entry name" value="VOC"/>
    <property type="match status" value="1"/>
</dbReference>